<gene>
    <name evidence="1" type="primary">Dere\GG12977</name>
</gene>
<dbReference type="Gene3D" id="3.30.420.10">
    <property type="entry name" value="Ribonuclease H-like superfamily/Ribonuclease H"/>
    <property type="match status" value="1"/>
</dbReference>
<reference evidence="1" key="1">
    <citation type="submission" date="2014-05" db="EMBL/GenBank/DDBJ databases">
        <authorList>
            <person name="Chronopoulou M."/>
        </authorList>
    </citation>
    <scope>NUCLEOTIDE SEQUENCE</scope>
    <source>
        <tissue evidence="1">Whole organism</tissue>
    </source>
</reference>
<sequence length="60" mass="7198">MTLQKLRELIWEVLTHQRHSPDLAPSDYYICLYMTNALGVTNLASIQGCENWFFNFFYFF</sequence>
<dbReference type="EMBL" id="HACA01012750">
    <property type="protein sequence ID" value="CDW30111.1"/>
    <property type="molecule type" value="Transcribed_RNA"/>
</dbReference>
<name>A0A0K2TXH9_LEPSM</name>
<evidence type="ECO:0000313" key="1">
    <source>
        <dbReference type="EMBL" id="CDW30111.1"/>
    </source>
</evidence>
<dbReference type="AlphaFoldDB" id="A0A0K2TXH9"/>
<organism evidence="1">
    <name type="scientific">Lepeophtheirus salmonis</name>
    <name type="common">Salmon louse</name>
    <name type="synonym">Caligus salmonis</name>
    <dbReference type="NCBI Taxonomy" id="72036"/>
    <lineage>
        <taxon>Eukaryota</taxon>
        <taxon>Metazoa</taxon>
        <taxon>Ecdysozoa</taxon>
        <taxon>Arthropoda</taxon>
        <taxon>Crustacea</taxon>
        <taxon>Multicrustacea</taxon>
        <taxon>Hexanauplia</taxon>
        <taxon>Copepoda</taxon>
        <taxon>Siphonostomatoida</taxon>
        <taxon>Caligidae</taxon>
        <taxon>Lepeophtheirus</taxon>
    </lineage>
</organism>
<protein>
    <submittedName>
        <fullName evidence="1">Uncharacterized protein</fullName>
    </submittedName>
</protein>
<dbReference type="GO" id="GO:0003676">
    <property type="term" value="F:nucleic acid binding"/>
    <property type="evidence" value="ECO:0007669"/>
    <property type="project" value="InterPro"/>
</dbReference>
<accession>A0A0K2TXH9</accession>
<dbReference type="InterPro" id="IPR036397">
    <property type="entry name" value="RNaseH_sf"/>
</dbReference>
<proteinExistence type="predicted"/>